<dbReference type="AlphaFoldDB" id="A0A2T0LY31"/>
<comment type="caution">
    <text evidence="1">The sequence shown here is derived from an EMBL/GenBank/DDBJ whole genome shotgun (WGS) entry which is preliminary data.</text>
</comment>
<organism evidence="1 2">
    <name type="scientific">Nonomuraea fuscirosea</name>
    <dbReference type="NCBI Taxonomy" id="1291556"/>
    <lineage>
        <taxon>Bacteria</taxon>
        <taxon>Bacillati</taxon>
        <taxon>Actinomycetota</taxon>
        <taxon>Actinomycetes</taxon>
        <taxon>Streptosporangiales</taxon>
        <taxon>Streptosporangiaceae</taxon>
        <taxon>Nonomuraea</taxon>
    </lineage>
</organism>
<keyword evidence="2" id="KW-1185">Reference proteome</keyword>
<protein>
    <submittedName>
        <fullName evidence="1">Uncharacterized protein</fullName>
    </submittedName>
</protein>
<gene>
    <name evidence="1" type="ORF">B0I32_13955</name>
</gene>
<dbReference type="OrthoDB" id="3481203at2"/>
<evidence type="ECO:0000313" key="2">
    <source>
        <dbReference type="Proteomes" id="UP000238312"/>
    </source>
</evidence>
<dbReference type="RefSeq" id="WP_146178666.1">
    <property type="nucleotide sequence ID" value="NZ_PVNG01000039.1"/>
</dbReference>
<name>A0A2T0LY31_9ACTN</name>
<proteinExistence type="predicted"/>
<dbReference type="EMBL" id="PVNG01000039">
    <property type="protein sequence ID" value="PRX48962.1"/>
    <property type="molecule type" value="Genomic_DNA"/>
</dbReference>
<accession>A0A2T0LY31</accession>
<sequence length="261" mass="27998">MSPILIKCSWRSIATAILFVVSLFGSSPIIAQLPAVLNPDDEQFLADIHDAGIVAPDGQAIQVAHQVVDSAYRTTTEFGVYDYHVPAFVQAAMNAYGQGVVSSGPSLDRQFLADIHDAGIVAPDGQAIQVAHQVVDSTYRTTTEFGVYDYHVPAFVQAAMNAYAPNTTSSSSSSGEVDEQFLSKIRAAGFPEAQMSDRDAIHSAHKIVDWLCSDVPSIRNTVEGYLAENYRITEREGPGGSRAFTEAALESYRGVSSGADC</sequence>
<dbReference type="Proteomes" id="UP000238312">
    <property type="component" value="Unassembled WGS sequence"/>
</dbReference>
<reference evidence="1 2" key="1">
    <citation type="submission" date="2018-03" db="EMBL/GenBank/DDBJ databases">
        <title>Genomic Encyclopedia of Type Strains, Phase III (KMG-III): the genomes of soil and plant-associated and newly described type strains.</title>
        <authorList>
            <person name="Whitman W."/>
        </authorList>
    </citation>
    <scope>NUCLEOTIDE SEQUENCE [LARGE SCALE GENOMIC DNA]</scope>
    <source>
        <strain evidence="1 2">CGMCC 4.7104</strain>
    </source>
</reference>
<evidence type="ECO:0000313" key="1">
    <source>
        <dbReference type="EMBL" id="PRX48962.1"/>
    </source>
</evidence>